<sequence>MPSEHATYYGIAVLAVMTYLTRVTGYLIGSRIPEESRLYRIIQTLPGCALSAVVAPSLVRGTPLDTAAVIAAAAVFHFSGQILTALLTGLAISVAGSHWMGM</sequence>
<keyword evidence="1" id="KW-0812">Transmembrane</keyword>
<protein>
    <submittedName>
        <fullName evidence="2">Branched-chain amino acid transport</fullName>
    </submittedName>
</protein>
<dbReference type="AlphaFoldDB" id="F0SP64"/>
<organism evidence="2 3">
    <name type="scientific">Rubinisphaera brasiliensis (strain ATCC 49424 / DSM 5305 / JCM 21570 / IAM 15109 / NBRC 103401 / IFAM 1448)</name>
    <name type="common">Planctomyces brasiliensis</name>
    <dbReference type="NCBI Taxonomy" id="756272"/>
    <lineage>
        <taxon>Bacteria</taxon>
        <taxon>Pseudomonadati</taxon>
        <taxon>Planctomycetota</taxon>
        <taxon>Planctomycetia</taxon>
        <taxon>Planctomycetales</taxon>
        <taxon>Planctomycetaceae</taxon>
        <taxon>Rubinisphaera</taxon>
    </lineage>
</organism>
<evidence type="ECO:0000313" key="3">
    <source>
        <dbReference type="Proteomes" id="UP000006860"/>
    </source>
</evidence>
<evidence type="ECO:0000313" key="2">
    <source>
        <dbReference type="EMBL" id="ADY61167.1"/>
    </source>
</evidence>
<dbReference type="STRING" id="756272.Plabr_3570"/>
<dbReference type="RefSeq" id="WP_013629886.1">
    <property type="nucleotide sequence ID" value="NC_015174.1"/>
</dbReference>
<accession>F0SP64</accession>
<keyword evidence="1" id="KW-1133">Transmembrane helix</keyword>
<dbReference type="EMBL" id="CP002546">
    <property type="protein sequence ID" value="ADY61167.1"/>
    <property type="molecule type" value="Genomic_DNA"/>
</dbReference>
<dbReference type="eggNOG" id="COG4541">
    <property type="taxonomic scope" value="Bacteria"/>
</dbReference>
<proteinExistence type="predicted"/>
<dbReference type="Proteomes" id="UP000006860">
    <property type="component" value="Chromosome"/>
</dbReference>
<dbReference type="OrthoDB" id="3078300at2"/>
<feature type="transmembrane region" description="Helical" evidence="1">
    <location>
        <begin position="6"/>
        <end position="29"/>
    </location>
</feature>
<dbReference type="HOGENOM" id="CLU_152361_1_1_0"/>
<feature type="transmembrane region" description="Helical" evidence="1">
    <location>
        <begin position="67"/>
        <end position="92"/>
    </location>
</feature>
<dbReference type="Pfam" id="PF05437">
    <property type="entry name" value="AzlD"/>
    <property type="match status" value="1"/>
</dbReference>
<feature type="transmembrane region" description="Helical" evidence="1">
    <location>
        <begin position="41"/>
        <end position="61"/>
    </location>
</feature>
<gene>
    <name evidence="2" type="ordered locus">Plabr_3570</name>
</gene>
<reference evidence="3" key="1">
    <citation type="submission" date="2011-02" db="EMBL/GenBank/DDBJ databases">
        <title>The complete genome of Planctomyces brasiliensis DSM 5305.</title>
        <authorList>
            <person name="Lucas S."/>
            <person name="Copeland A."/>
            <person name="Lapidus A."/>
            <person name="Bruce D."/>
            <person name="Goodwin L."/>
            <person name="Pitluck S."/>
            <person name="Kyrpides N."/>
            <person name="Mavromatis K."/>
            <person name="Pagani I."/>
            <person name="Ivanova N."/>
            <person name="Ovchinnikova G."/>
            <person name="Lu M."/>
            <person name="Detter J.C."/>
            <person name="Han C."/>
            <person name="Land M."/>
            <person name="Hauser L."/>
            <person name="Markowitz V."/>
            <person name="Cheng J.-F."/>
            <person name="Hugenholtz P."/>
            <person name="Woyke T."/>
            <person name="Wu D."/>
            <person name="Tindall B."/>
            <person name="Pomrenke H.G."/>
            <person name="Brambilla E."/>
            <person name="Klenk H.-P."/>
            <person name="Eisen J.A."/>
        </authorList>
    </citation>
    <scope>NUCLEOTIDE SEQUENCE [LARGE SCALE GENOMIC DNA]</scope>
    <source>
        <strain evidence="3">ATCC 49424 / DSM 5305 / JCM 21570 / NBRC 103401 / IFAM 1448</strain>
    </source>
</reference>
<dbReference type="InterPro" id="IPR008407">
    <property type="entry name" value="Brnchd-chn_aa_trnsp_AzlD"/>
</dbReference>
<keyword evidence="1" id="KW-0472">Membrane</keyword>
<dbReference type="KEGG" id="pbs:Plabr_3570"/>
<name>F0SP64_RUBBR</name>
<evidence type="ECO:0000256" key="1">
    <source>
        <dbReference type="SAM" id="Phobius"/>
    </source>
</evidence>
<keyword evidence="3" id="KW-1185">Reference proteome</keyword>